<feature type="compositionally biased region" description="Basic and acidic residues" evidence="1">
    <location>
        <begin position="242"/>
        <end position="274"/>
    </location>
</feature>
<reference evidence="3" key="1">
    <citation type="journal article" date="2019" name="Sci. Rep.">
        <title>Draft genome of Tanacetum cinerariifolium, the natural source of mosquito coil.</title>
        <authorList>
            <person name="Yamashiro T."/>
            <person name="Shiraishi A."/>
            <person name="Satake H."/>
            <person name="Nakayama K."/>
        </authorList>
    </citation>
    <scope>NUCLEOTIDE SEQUENCE</scope>
</reference>
<feature type="compositionally biased region" description="Polar residues" evidence="1">
    <location>
        <begin position="284"/>
        <end position="297"/>
    </location>
</feature>
<dbReference type="AlphaFoldDB" id="A0A6L2MVP3"/>
<feature type="region of interest" description="Disordered" evidence="1">
    <location>
        <begin position="242"/>
        <end position="300"/>
    </location>
</feature>
<dbReference type="InterPro" id="IPR057670">
    <property type="entry name" value="SH3_retrovirus"/>
</dbReference>
<evidence type="ECO:0000259" key="2">
    <source>
        <dbReference type="Pfam" id="PF25597"/>
    </source>
</evidence>
<name>A0A6L2MVP3_TANCI</name>
<organism evidence="3">
    <name type="scientific">Tanacetum cinerariifolium</name>
    <name type="common">Dalmatian daisy</name>
    <name type="synonym">Chrysanthemum cinerariifolium</name>
    <dbReference type="NCBI Taxonomy" id="118510"/>
    <lineage>
        <taxon>Eukaryota</taxon>
        <taxon>Viridiplantae</taxon>
        <taxon>Streptophyta</taxon>
        <taxon>Embryophyta</taxon>
        <taxon>Tracheophyta</taxon>
        <taxon>Spermatophyta</taxon>
        <taxon>Magnoliopsida</taxon>
        <taxon>eudicotyledons</taxon>
        <taxon>Gunneridae</taxon>
        <taxon>Pentapetalae</taxon>
        <taxon>asterids</taxon>
        <taxon>campanulids</taxon>
        <taxon>Asterales</taxon>
        <taxon>Asteraceae</taxon>
        <taxon>Asteroideae</taxon>
        <taxon>Anthemideae</taxon>
        <taxon>Anthemidinae</taxon>
        <taxon>Tanacetum</taxon>
    </lineage>
</organism>
<feature type="domain" description="Retroviral polymerase SH3-like" evidence="2">
    <location>
        <begin position="317"/>
        <end position="365"/>
    </location>
</feature>
<evidence type="ECO:0000313" key="3">
    <source>
        <dbReference type="EMBL" id="GEU78076.1"/>
    </source>
</evidence>
<accession>A0A6L2MVP3</accession>
<protein>
    <submittedName>
        <fullName evidence="3">UBN2 domain-containing protein</fullName>
    </submittedName>
</protein>
<comment type="caution">
    <text evidence="3">The sequence shown here is derived from an EMBL/GenBank/DDBJ whole genome shotgun (WGS) entry which is preliminary data.</text>
</comment>
<gene>
    <name evidence="3" type="ORF">Tci_050054</name>
</gene>
<sequence length="518" mass="58766">MPRTNFIDISSNESSPIQNHITNAFQPLNNNNNNTTFATSLDTSLALTFSPSTTIKTTLTLEPLTSSLAHRALSFSTSPSLPLEPHLYLSSLNEIPPRTKNLFPQVIFQGFSQTLPQPSPIDFEPSFPPINLSRNRKFLRALPTKWRLKVTAIEESKVPLDELIGNLKVSEVVLEKDWKAFKNKKEKYKSLALKAKKVSSEEEVSYSSSDEEYAMAVKDFKKFFRGRGNYFLQEMIENQRSQKDKKGLGFTEDRSLTREAKTGKLGQEDGKKPYMEPAEPIPSTRESACTNTGNRPPTETHEILGTKYLSSFVILDYLTKFDPKSTEGVFLGYSPNSNAYIILNKETMRIEESLNVRFNESPPPKSSCLVDDDIIGSQVIENQIEDRDDKENRPLNNKIVNIKESKDHPIEKVIGDYADRKSSSGVCTFMGCCLTSWLFKKQAALAISTTEVENRHVQVAHAFWVLHLNFSLHRPGHDSSKSKENRVSMVLRVVLQKMKCYELLHSKNEYTLMAEMEM</sequence>
<evidence type="ECO:0000256" key="1">
    <source>
        <dbReference type="SAM" id="MobiDB-lite"/>
    </source>
</evidence>
<dbReference type="Pfam" id="PF25597">
    <property type="entry name" value="SH3_retrovirus"/>
    <property type="match status" value="1"/>
</dbReference>
<proteinExistence type="predicted"/>
<dbReference type="EMBL" id="BKCJ010007600">
    <property type="protein sequence ID" value="GEU78076.1"/>
    <property type="molecule type" value="Genomic_DNA"/>
</dbReference>